<dbReference type="PANTHER" id="PTHR21485">
    <property type="entry name" value="HAD SUPERFAMILY MEMBERS CMAS AND KDSC"/>
    <property type="match status" value="1"/>
</dbReference>
<evidence type="ECO:0008006" key="2">
    <source>
        <dbReference type="Google" id="ProtNLM"/>
    </source>
</evidence>
<dbReference type="InterPro" id="IPR050793">
    <property type="entry name" value="CMP-NeuNAc_synthase"/>
</dbReference>
<proteinExistence type="predicted"/>
<accession>A0A0F9D7Z5</accession>
<gene>
    <name evidence="1" type="ORF">LCGC14_2520880</name>
</gene>
<dbReference type="PANTHER" id="PTHR21485:SF6">
    <property type="entry name" value="N-ACYLNEURAMINATE CYTIDYLYLTRANSFERASE-RELATED"/>
    <property type="match status" value="1"/>
</dbReference>
<dbReference type="SUPFAM" id="SSF53448">
    <property type="entry name" value="Nucleotide-diphospho-sugar transferases"/>
    <property type="match status" value="1"/>
</dbReference>
<dbReference type="InterPro" id="IPR029044">
    <property type="entry name" value="Nucleotide-diphossugar_trans"/>
</dbReference>
<dbReference type="Pfam" id="PF02348">
    <property type="entry name" value="CTP_transf_3"/>
    <property type="match status" value="1"/>
</dbReference>
<dbReference type="EMBL" id="LAZR01040663">
    <property type="protein sequence ID" value="KKL13926.1"/>
    <property type="molecule type" value="Genomic_DNA"/>
</dbReference>
<dbReference type="Gene3D" id="3.90.550.10">
    <property type="entry name" value="Spore Coat Polysaccharide Biosynthesis Protein SpsA, Chain A"/>
    <property type="match status" value="1"/>
</dbReference>
<protein>
    <recommendedName>
        <fullName evidence="2">Acylneuraminate cytidylyltransferase family protein</fullName>
    </recommendedName>
</protein>
<sequence length="122" mass="13625">MLAIIPARGGSKGVPKKNIRLLGGKPLIQWTIEAAMHATNLDRVILSTDDEEIAEVCKPLGVEIPFMRPKELARDDSRGIDTYIYTIDRLNEKLDYGYKEFVVLQPASPLSSGSLVDWRIDV</sequence>
<comment type="caution">
    <text evidence="1">The sequence shown here is derived from an EMBL/GenBank/DDBJ whole genome shotgun (WGS) entry which is preliminary data.</text>
</comment>
<dbReference type="GO" id="GO:0008781">
    <property type="term" value="F:N-acylneuraminate cytidylyltransferase activity"/>
    <property type="evidence" value="ECO:0007669"/>
    <property type="project" value="TreeGrafter"/>
</dbReference>
<dbReference type="AlphaFoldDB" id="A0A0F9D7Z5"/>
<reference evidence="1" key="1">
    <citation type="journal article" date="2015" name="Nature">
        <title>Complex archaea that bridge the gap between prokaryotes and eukaryotes.</title>
        <authorList>
            <person name="Spang A."/>
            <person name="Saw J.H."/>
            <person name="Jorgensen S.L."/>
            <person name="Zaremba-Niedzwiedzka K."/>
            <person name="Martijn J."/>
            <person name="Lind A.E."/>
            <person name="van Eijk R."/>
            <person name="Schleper C."/>
            <person name="Guy L."/>
            <person name="Ettema T.J."/>
        </authorList>
    </citation>
    <scope>NUCLEOTIDE SEQUENCE</scope>
</reference>
<organism evidence="1">
    <name type="scientific">marine sediment metagenome</name>
    <dbReference type="NCBI Taxonomy" id="412755"/>
    <lineage>
        <taxon>unclassified sequences</taxon>
        <taxon>metagenomes</taxon>
        <taxon>ecological metagenomes</taxon>
    </lineage>
</organism>
<evidence type="ECO:0000313" key="1">
    <source>
        <dbReference type="EMBL" id="KKL13926.1"/>
    </source>
</evidence>
<name>A0A0F9D7Z5_9ZZZZ</name>
<dbReference type="CDD" id="cd02513">
    <property type="entry name" value="CMP-NeuAc_Synthase"/>
    <property type="match status" value="1"/>
</dbReference>
<dbReference type="InterPro" id="IPR003329">
    <property type="entry name" value="Cytidylyl_trans"/>
</dbReference>